<comment type="caution">
    <text evidence="2">The sequence shown here is derived from an EMBL/GenBank/DDBJ whole genome shotgun (WGS) entry which is preliminary data.</text>
</comment>
<dbReference type="AlphaFoldDB" id="A0A0D0RPD4"/>
<organism evidence="2 3">
    <name type="scientific">Anoxybacillus thermarum</name>
    <dbReference type="NCBI Taxonomy" id="404937"/>
    <lineage>
        <taxon>Bacteria</taxon>
        <taxon>Bacillati</taxon>
        <taxon>Bacillota</taxon>
        <taxon>Bacilli</taxon>
        <taxon>Bacillales</taxon>
        <taxon>Anoxybacillaceae</taxon>
        <taxon>Anoxybacillus</taxon>
    </lineage>
</organism>
<dbReference type="Pfam" id="PF01610">
    <property type="entry name" value="DDE_Tnp_ISL3"/>
    <property type="match status" value="1"/>
</dbReference>
<accession>A0A0D0RPD4</accession>
<dbReference type="EMBL" id="JXTH01000054">
    <property type="protein sequence ID" value="KIQ93592.1"/>
    <property type="molecule type" value="Genomic_DNA"/>
</dbReference>
<keyword evidence="3" id="KW-1185">Reference proteome</keyword>
<dbReference type="InterPro" id="IPR047951">
    <property type="entry name" value="Transpos_ISL3"/>
</dbReference>
<dbReference type="Proteomes" id="UP000032102">
    <property type="component" value="Unassembled WGS sequence"/>
</dbReference>
<feature type="domain" description="Transposase IS204/IS1001/IS1096/IS1165 DDE" evidence="1">
    <location>
        <begin position="64"/>
        <end position="180"/>
    </location>
</feature>
<protein>
    <submittedName>
        <fullName evidence="2">Transposase</fullName>
    </submittedName>
</protein>
<dbReference type="InterPro" id="IPR002560">
    <property type="entry name" value="Transposase_DDE"/>
</dbReference>
<evidence type="ECO:0000259" key="1">
    <source>
        <dbReference type="Pfam" id="PF01610"/>
    </source>
</evidence>
<sequence length="182" mass="21402">MDASTGQVLEFVEGKNEDAVMEALQLFVETITDVVSDLAPAMSKAIEKTYLNATHIMDHFYVTRLVSQRPEHLTEEERQKVREWCQEDAPLRHLYQSLQHLRDILKSETKKQANIRLKQWLDRYLFNDYAVVKNIAKTLVTRREALLPCVLFPYSNGIMEGTNNKIKRSKRRVYGYRNIQLW</sequence>
<dbReference type="PANTHER" id="PTHR33498:SF1">
    <property type="entry name" value="TRANSPOSASE FOR INSERTION SEQUENCE ELEMENT IS1557"/>
    <property type="match status" value="1"/>
</dbReference>
<dbReference type="PANTHER" id="PTHR33498">
    <property type="entry name" value="TRANSPOSASE FOR INSERTION SEQUENCE ELEMENT IS1557"/>
    <property type="match status" value="1"/>
</dbReference>
<proteinExistence type="predicted"/>
<dbReference type="PATRIC" id="fig|404937.3.peg.2482"/>
<reference evidence="2 3" key="1">
    <citation type="submission" date="2015-01" db="EMBL/GenBank/DDBJ databases">
        <title>Draft genome of Anoxybacillus thermarum strain AF/04.</title>
        <authorList>
            <person name="Poli A."/>
            <person name="Nicolaus B."/>
            <person name="Chan K.-G."/>
            <person name="Kahar U.M."/>
            <person name="Yaakob A.S."/>
            <person name="Chan C.S."/>
            <person name="Goh K.M."/>
        </authorList>
    </citation>
    <scope>NUCLEOTIDE SEQUENCE [LARGE SCALE GENOMIC DNA]</scope>
    <source>
        <strain evidence="2 3">AF/04</strain>
    </source>
</reference>
<evidence type="ECO:0000313" key="2">
    <source>
        <dbReference type="EMBL" id="KIQ93592.1"/>
    </source>
</evidence>
<name>A0A0D0RPD4_9BACL</name>
<gene>
    <name evidence="2" type="ORF">LH47_02322</name>
</gene>
<evidence type="ECO:0000313" key="3">
    <source>
        <dbReference type="Proteomes" id="UP000032102"/>
    </source>
</evidence>